<keyword evidence="3" id="KW-1185">Reference proteome</keyword>
<accession>A0A653CSS4</accession>
<reference evidence="2 3" key="1">
    <citation type="submission" date="2019-01" db="EMBL/GenBank/DDBJ databases">
        <authorList>
            <person name="Sayadi A."/>
        </authorList>
    </citation>
    <scope>NUCLEOTIDE SEQUENCE [LARGE SCALE GENOMIC DNA]</scope>
</reference>
<gene>
    <name evidence="2" type="ORF">CALMAC_LOCUS11389</name>
</gene>
<feature type="transmembrane region" description="Helical" evidence="1">
    <location>
        <begin position="37"/>
        <end position="54"/>
    </location>
</feature>
<dbReference type="SUPFAM" id="SSF103481">
    <property type="entry name" value="Multidrug resistance efflux transporter EmrE"/>
    <property type="match status" value="1"/>
</dbReference>
<dbReference type="PANTHER" id="PTHR31965">
    <property type="entry name" value="TRANSMEMBRANE PROTEIN 42"/>
    <property type="match status" value="1"/>
</dbReference>
<dbReference type="Proteomes" id="UP000410492">
    <property type="component" value="Unassembled WGS sequence"/>
</dbReference>
<dbReference type="InterPro" id="IPR039632">
    <property type="entry name" value="TMEM42"/>
</dbReference>
<protein>
    <submittedName>
        <fullName evidence="2">Uncharacterized protein</fullName>
    </submittedName>
</protein>
<keyword evidence="1" id="KW-0472">Membrane</keyword>
<evidence type="ECO:0000313" key="3">
    <source>
        <dbReference type="Proteomes" id="UP000410492"/>
    </source>
</evidence>
<dbReference type="OrthoDB" id="5854584at2759"/>
<keyword evidence="1" id="KW-0812">Transmembrane</keyword>
<proteinExistence type="predicted"/>
<evidence type="ECO:0000256" key="1">
    <source>
        <dbReference type="SAM" id="Phobius"/>
    </source>
</evidence>
<feature type="transmembrane region" description="Helical" evidence="1">
    <location>
        <begin position="66"/>
        <end position="86"/>
    </location>
</feature>
<dbReference type="EMBL" id="CAACVG010008684">
    <property type="protein sequence ID" value="VEN50739.1"/>
    <property type="molecule type" value="Genomic_DNA"/>
</dbReference>
<dbReference type="AlphaFoldDB" id="A0A653CSS4"/>
<keyword evidence="1" id="KW-1133">Transmembrane helix</keyword>
<evidence type="ECO:0000313" key="2">
    <source>
        <dbReference type="EMBL" id="VEN50739.1"/>
    </source>
</evidence>
<sequence>MKNVKNAVISGMFAASASALGKLCGLPAFQESYLVRIVFFVMMIVCNAAVWRFFVRGLQECGSVRATAISSSTNYICSAIIGFAVFGEVTSLLWWSGMILIIWGLVLIVTDQQEDDVKEKST</sequence>
<organism evidence="2 3">
    <name type="scientific">Callosobruchus maculatus</name>
    <name type="common">Southern cowpea weevil</name>
    <name type="synonym">Pulse bruchid</name>
    <dbReference type="NCBI Taxonomy" id="64391"/>
    <lineage>
        <taxon>Eukaryota</taxon>
        <taxon>Metazoa</taxon>
        <taxon>Ecdysozoa</taxon>
        <taxon>Arthropoda</taxon>
        <taxon>Hexapoda</taxon>
        <taxon>Insecta</taxon>
        <taxon>Pterygota</taxon>
        <taxon>Neoptera</taxon>
        <taxon>Endopterygota</taxon>
        <taxon>Coleoptera</taxon>
        <taxon>Polyphaga</taxon>
        <taxon>Cucujiformia</taxon>
        <taxon>Chrysomeloidea</taxon>
        <taxon>Chrysomelidae</taxon>
        <taxon>Bruchinae</taxon>
        <taxon>Bruchini</taxon>
        <taxon>Callosobruchus</taxon>
    </lineage>
</organism>
<name>A0A653CSS4_CALMS</name>
<dbReference type="PANTHER" id="PTHR31965:SF1">
    <property type="entry name" value="TRANSMEMBRANE PROTEIN 42"/>
    <property type="match status" value="1"/>
</dbReference>
<feature type="transmembrane region" description="Helical" evidence="1">
    <location>
        <begin position="92"/>
        <end position="110"/>
    </location>
</feature>
<dbReference type="InterPro" id="IPR037185">
    <property type="entry name" value="EmrE-like"/>
</dbReference>
<dbReference type="Gene3D" id="1.10.3730.20">
    <property type="match status" value="1"/>
</dbReference>